<dbReference type="Proteomes" id="UP000076865">
    <property type="component" value="Plasmid pDSM15939_1"/>
</dbReference>
<name>A0A160F7J2_9BACL</name>
<sequence length="121" mass="13760">MKSKGEMEDQISRALTQWEKEYLGRGPISVKTDIVRNMIIVQLRGILTPAEQKLAETKEGMLSIKRIRSELIESGSEQLKEMILSMTGKNVASIHTDISTHTGERIIVFLLSENLEEEFQK</sequence>
<evidence type="ECO:0000259" key="1">
    <source>
        <dbReference type="Pfam" id="PF10057"/>
    </source>
</evidence>
<keyword evidence="3" id="KW-1185">Reference proteome</keyword>
<geneLocation type="plasmid" evidence="3">
    <name>pdsm15939_1</name>
</geneLocation>
<reference evidence="2 3" key="1">
    <citation type="journal article" date="2006" name="Syst. Appl. Microbiol.">
        <title>Anoxybacillus amylolyticus sp. nov., a thermophilic amylase producing bacterium isolated from Mount Rittmann (Antarctica).</title>
        <authorList>
            <person name="Poli A."/>
            <person name="Esposito E."/>
            <person name="Lama L."/>
            <person name="Orlando P."/>
            <person name="Nicolaus G."/>
            <person name="de Appolonia F."/>
            <person name="Gambacorta A."/>
            <person name="Nicolaus B."/>
        </authorList>
    </citation>
    <scope>NUCLEOTIDE SEQUENCE [LARGE SCALE GENOMIC DNA]</scope>
    <source>
        <strain evidence="2 3">DSM 15939</strain>
        <plasmid evidence="3">Plasmid pdsm15939_1</plasmid>
    </source>
</reference>
<proteinExistence type="predicted"/>
<feature type="domain" description="Na+-translocating membrane potential-generating system MpsC" evidence="1">
    <location>
        <begin position="4"/>
        <end position="112"/>
    </location>
</feature>
<protein>
    <recommendedName>
        <fullName evidence="1">Na+-translocating membrane potential-generating system MpsC domain-containing protein</fullName>
    </recommendedName>
</protein>
<dbReference type="KEGG" id="aamy:GFC30_3217"/>
<accession>A0A160F7J2</accession>
<dbReference type="AlphaFoldDB" id="A0A160F7J2"/>
<dbReference type="EMBL" id="CP015439">
    <property type="protein sequence ID" value="ANB62321.1"/>
    <property type="molecule type" value="Genomic_DNA"/>
</dbReference>
<evidence type="ECO:0000313" key="3">
    <source>
        <dbReference type="Proteomes" id="UP000076865"/>
    </source>
</evidence>
<dbReference type="PATRIC" id="fig|294699.3.peg.3322"/>
<gene>
    <name evidence="2" type="ORF">GFC30_3217</name>
</gene>
<dbReference type="InterPro" id="IPR018745">
    <property type="entry name" value="MpsC"/>
</dbReference>
<evidence type="ECO:0000313" key="2">
    <source>
        <dbReference type="EMBL" id="ANB62321.1"/>
    </source>
</evidence>
<keyword evidence="2" id="KW-0614">Plasmid</keyword>
<dbReference type="Pfam" id="PF10057">
    <property type="entry name" value="MpsC"/>
    <property type="match status" value="1"/>
</dbReference>
<organism evidence="2 3">
    <name type="scientific">Anoxybacteroides amylolyticum</name>
    <dbReference type="NCBI Taxonomy" id="294699"/>
    <lineage>
        <taxon>Bacteria</taxon>
        <taxon>Bacillati</taxon>
        <taxon>Bacillota</taxon>
        <taxon>Bacilli</taxon>
        <taxon>Bacillales</taxon>
        <taxon>Anoxybacillaceae</taxon>
        <taxon>Anoxybacteroides</taxon>
    </lineage>
</organism>